<dbReference type="OrthoDB" id="1508846at2759"/>
<keyword evidence="3" id="KW-0813">Transport</keyword>
<dbReference type="GO" id="GO:0007035">
    <property type="term" value="P:vacuolar acidification"/>
    <property type="evidence" value="ECO:0007669"/>
    <property type="project" value="TreeGrafter"/>
</dbReference>
<evidence type="ECO:0000313" key="11">
    <source>
        <dbReference type="Proteomes" id="UP000053263"/>
    </source>
</evidence>
<name>A0A0C9SYP0_PLICR</name>
<proteinExistence type="inferred from homology"/>
<dbReference type="HOGENOM" id="CLU_170555_1_1_1"/>
<evidence type="ECO:0000256" key="4">
    <source>
        <dbReference type="ARBA" id="ARBA00022692"/>
    </source>
</evidence>
<feature type="transmembrane region" description="Helical" evidence="9">
    <location>
        <begin position="6"/>
        <end position="25"/>
    </location>
</feature>
<dbReference type="InterPro" id="IPR008389">
    <property type="entry name" value="ATPase_V0-cplx_e1/e2_su"/>
</dbReference>
<keyword evidence="7" id="KW-0406">Ion transport</keyword>
<evidence type="ECO:0000256" key="3">
    <source>
        <dbReference type="ARBA" id="ARBA00022448"/>
    </source>
</evidence>
<dbReference type="GO" id="GO:0012505">
    <property type="term" value="C:endomembrane system"/>
    <property type="evidence" value="ECO:0007669"/>
    <property type="project" value="UniProtKB-SubCell"/>
</dbReference>
<keyword evidence="5" id="KW-0375">Hydrogen ion transport</keyword>
<comment type="subcellular location">
    <subcellularLocation>
        <location evidence="1">Endomembrane system</location>
        <topology evidence="1">Multi-pass membrane protein</topology>
    </subcellularLocation>
</comment>
<protein>
    <submittedName>
        <fullName evidence="10">Uncharacterized protein</fullName>
    </submittedName>
</protein>
<dbReference type="EMBL" id="KN832568">
    <property type="protein sequence ID" value="KII85180.1"/>
    <property type="molecule type" value="Genomic_DNA"/>
</dbReference>
<dbReference type="PANTHER" id="PTHR12263:SF0">
    <property type="entry name" value="V-TYPE PROTON ATPASE SUBUNIT"/>
    <property type="match status" value="1"/>
</dbReference>
<dbReference type="GO" id="GO:0046961">
    <property type="term" value="F:proton-transporting ATPase activity, rotational mechanism"/>
    <property type="evidence" value="ECO:0007669"/>
    <property type="project" value="InterPro"/>
</dbReference>
<evidence type="ECO:0000256" key="5">
    <source>
        <dbReference type="ARBA" id="ARBA00022781"/>
    </source>
</evidence>
<keyword evidence="4 9" id="KW-0812">Transmembrane</keyword>
<evidence type="ECO:0000256" key="1">
    <source>
        <dbReference type="ARBA" id="ARBA00004127"/>
    </source>
</evidence>
<evidence type="ECO:0000256" key="9">
    <source>
        <dbReference type="SAM" id="Phobius"/>
    </source>
</evidence>
<keyword evidence="11" id="KW-1185">Reference proteome</keyword>
<dbReference type="Proteomes" id="UP000053263">
    <property type="component" value="Unassembled WGS sequence"/>
</dbReference>
<keyword evidence="8 9" id="KW-0472">Membrane</keyword>
<comment type="similarity">
    <text evidence="2">Belongs to the V-ATPase e1/e2 subunit family.</text>
</comment>
<evidence type="ECO:0000256" key="2">
    <source>
        <dbReference type="ARBA" id="ARBA00008328"/>
    </source>
</evidence>
<accession>A0A0C9SYP0</accession>
<evidence type="ECO:0000313" key="10">
    <source>
        <dbReference type="EMBL" id="KII85180.1"/>
    </source>
</evidence>
<dbReference type="GO" id="GO:0000220">
    <property type="term" value="C:vacuolar proton-transporting V-type ATPase, V0 domain"/>
    <property type="evidence" value="ECO:0007669"/>
    <property type="project" value="TreeGrafter"/>
</dbReference>
<evidence type="ECO:0000256" key="8">
    <source>
        <dbReference type="ARBA" id="ARBA00023136"/>
    </source>
</evidence>
<organism evidence="10 11">
    <name type="scientific">Plicaturopsis crispa FD-325 SS-3</name>
    <dbReference type="NCBI Taxonomy" id="944288"/>
    <lineage>
        <taxon>Eukaryota</taxon>
        <taxon>Fungi</taxon>
        <taxon>Dikarya</taxon>
        <taxon>Basidiomycota</taxon>
        <taxon>Agaricomycotina</taxon>
        <taxon>Agaricomycetes</taxon>
        <taxon>Agaricomycetidae</taxon>
        <taxon>Amylocorticiales</taxon>
        <taxon>Amylocorticiaceae</taxon>
        <taxon>Plicatura</taxon>
        <taxon>Plicaturopsis crispa</taxon>
    </lineage>
</organism>
<reference evidence="10 11" key="1">
    <citation type="submission" date="2014-06" db="EMBL/GenBank/DDBJ databases">
        <title>Evolutionary Origins and Diversification of the Mycorrhizal Mutualists.</title>
        <authorList>
            <consortium name="DOE Joint Genome Institute"/>
            <consortium name="Mycorrhizal Genomics Consortium"/>
            <person name="Kohler A."/>
            <person name="Kuo A."/>
            <person name="Nagy L.G."/>
            <person name="Floudas D."/>
            <person name="Copeland A."/>
            <person name="Barry K.W."/>
            <person name="Cichocki N."/>
            <person name="Veneault-Fourrey C."/>
            <person name="LaButti K."/>
            <person name="Lindquist E.A."/>
            <person name="Lipzen A."/>
            <person name="Lundell T."/>
            <person name="Morin E."/>
            <person name="Murat C."/>
            <person name="Riley R."/>
            <person name="Ohm R."/>
            <person name="Sun H."/>
            <person name="Tunlid A."/>
            <person name="Henrissat B."/>
            <person name="Grigoriev I.V."/>
            <person name="Hibbett D.S."/>
            <person name="Martin F."/>
        </authorList>
    </citation>
    <scope>NUCLEOTIDE SEQUENCE [LARGE SCALE GENOMIC DNA]</scope>
    <source>
        <strain evidence="10 11">FD-325 SS-3</strain>
    </source>
</reference>
<keyword evidence="6 9" id="KW-1133">Transmembrane helix</keyword>
<sequence length="74" mass="8125">MSTSLPVLFLLVIAVGLMACAWLFVPKGPHQIVIRTSIMLTLAACYLMWMITYLAQVHPLEAPRKSFKAGAVGH</sequence>
<feature type="transmembrane region" description="Helical" evidence="9">
    <location>
        <begin position="32"/>
        <end position="55"/>
    </location>
</feature>
<gene>
    <name evidence="10" type="ORF">PLICRDRAFT_334843</name>
</gene>
<dbReference type="PANTHER" id="PTHR12263">
    <property type="entry name" value="VACUOLAR ATP SYNTHASE SUBUNIT H"/>
    <property type="match status" value="1"/>
</dbReference>
<dbReference type="Pfam" id="PF05493">
    <property type="entry name" value="ATP_synt_H"/>
    <property type="match status" value="1"/>
</dbReference>
<evidence type="ECO:0000256" key="7">
    <source>
        <dbReference type="ARBA" id="ARBA00023065"/>
    </source>
</evidence>
<evidence type="ECO:0000256" key="6">
    <source>
        <dbReference type="ARBA" id="ARBA00022989"/>
    </source>
</evidence>
<dbReference type="AlphaFoldDB" id="A0A0C9SYP0"/>